<comment type="caution">
    <text evidence="8">The sequence shown here is derived from an EMBL/GenBank/DDBJ whole genome shotgun (WGS) entry which is preliminary data.</text>
</comment>
<feature type="compositionally biased region" description="Basic and acidic residues" evidence="5">
    <location>
        <begin position="86"/>
        <end position="101"/>
    </location>
</feature>
<dbReference type="Gene3D" id="3.30.70.330">
    <property type="match status" value="1"/>
</dbReference>
<feature type="compositionally biased region" description="Polar residues" evidence="5">
    <location>
        <begin position="424"/>
        <end position="443"/>
    </location>
</feature>
<dbReference type="PROSITE" id="PS50961">
    <property type="entry name" value="HTH_LA"/>
    <property type="match status" value="1"/>
</dbReference>
<dbReference type="InterPro" id="IPR045180">
    <property type="entry name" value="La_dom_prot"/>
</dbReference>
<reference evidence="8 9" key="1">
    <citation type="submission" date="2024-09" db="EMBL/GenBank/DDBJ databases">
        <title>Rethinking Asexuality: The Enigmatic Case of Functional Sexual Genes in Lepraria (Stereocaulaceae).</title>
        <authorList>
            <person name="Doellman M."/>
            <person name="Sun Y."/>
            <person name="Barcenas-Pena A."/>
            <person name="Lumbsch H.T."/>
            <person name="Grewe F."/>
        </authorList>
    </citation>
    <scope>NUCLEOTIDE SEQUENCE [LARGE SCALE GENOMIC DNA]</scope>
    <source>
        <strain evidence="8 9">Grewe 0041</strain>
    </source>
</reference>
<evidence type="ECO:0000256" key="1">
    <source>
        <dbReference type="ARBA" id="ARBA00004123"/>
    </source>
</evidence>
<accession>A0ABR4AUV4</accession>
<feature type="compositionally biased region" description="Basic and acidic residues" evidence="5">
    <location>
        <begin position="445"/>
        <end position="470"/>
    </location>
</feature>
<dbReference type="PRINTS" id="PR00302">
    <property type="entry name" value="LUPUSLA"/>
</dbReference>
<dbReference type="Proteomes" id="UP001590951">
    <property type="component" value="Unassembled WGS sequence"/>
</dbReference>
<feature type="domain" description="RRM" evidence="6">
    <location>
        <begin position="228"/>
        <end position="307"/>
    </location>
</feature>
<dbReference type="InterPro" id="IPR035979">
    <property type="entry name" value="RBD_domain_sf"/>
</dbReference>
<dbReference type="SUPFAM" id="SSF46785">
    <property type="entry name" value="Winged helix' DNA-binding domain"/>
    <property type="match status" value="1"/>
</dbReference>
<evidence type="ECO:0000259" key="6">
    <source>
        <dbReference type="PROSITE" id="PS50102"/>
    </source>
</evidence>
<dbReference type="InterPro" id="IPR012677">
    <property type="entry name" value="Nucleotide-bd_a/b_plait_sf"/>
</dbReference>
<dbReference type="Gene3D" id="1.10.10.10">
    <property type="entry name" value="Winged helix-like DNA-binding domain superfamily/Winged helix DNA-binding domain"/>
    <property type="match status" value="1"/>
</dbReference>
<name>A0ABR4AUV4_9LECA</name>
<sequence length="515" mass="58834">MESEEATKPASADNAKVTSSTDTKDAIEKLVEESKPAEQTNGNKETMNEEVSKKEDTEDKSKEFKDEKSDKKSPSKRVQEGQNWNERSRNKDGSHSTDRPYNKYGNKPFKRNNKSDLTSQEESSDPVAIRKQVEFYFSDSNLLQDKFLFTKVEGHKNLPVPISVIHSFKRMRHFQPLSAIVDALKESTTLDIVEDDTCIQRKEPLPEGLEGKPMVEIEKVYEDKSMARSVYAKGFGEEQPSTQFDIEAFFAQYGPTNSVRLRRTYDQTFKGSVFVEFDSADTQNAFLALDPKPKWKENELQVKSKKQYCDDKVDDIAAGRVRPNEDNRSRQNKNGHGSYKRRRDSPDYDKGRQNDERDDRDWRVRRDEDRKSGFKDRNDGKHRDSRRDRERGGGRGGRGGDLNRSRDRIRDRTARDARGVPIVRTSTPDPDNEVSSHTSTAEQTPIKEKISSKTEDDVSKPSENGEKTVDKSMAPPVATMDIKEETPSKKRAREENDDGAEEQGAVKKADVKRES</sequence>
<dbReference type="InterPro" id="IPR000504">
    <property type="entry name" value="RRM_dom"/>
</dbReference>
<feature type="region of interest" description="Disordered" evidence="5">
    <location>
        <begin position="1"/>
        <end position="125"/>
    </location>
</feature>
<organism evidence="8 9">
    <name type="scientific">Lepraria finkii</name>
    <dbReference type="NCBI Taxonomy" id="1340010"/>
    <lineage>
        <taxon>Eukaryota</taxon>
        <taxon>Fungi</taxon>
        <taxon>Dikarya</taxon>
        <taxon>Ascomycota</taxon>
        <taxon>Pezizomycotina</taxon>
        <taxon>Lecanoromycetes</taxon>
        <taxon>OSLEUM clade</taxon>
        <taxon>Lecanoromycetidae</taxon>
        <taxon>Lecanorales</taxon>
        <taxon>Lecanorineae</taxon>
        <taxon>Stereocaulaceae</taxon>
        <taxon>Lepraria</taxon>
    </lineage>
</organism>
<dbReference type="InterPro" id="IPR036388">
    <property type="entry name" value="WH-like_DNA-bd_sf"/>
</dbReference>
<evidence type="ECO:0008006" key="10">
    <source>
        <dbReference type="Google" id="ProtNLM"/>
    </source>
</evidence>
<dbReference type="InterPro" id="IPR002344">
    <property type="entry name" value="Lupus_La"/>
</dbReference>
<keyword evidence="2 4" id="KW-0694">RNA-binding</keyword>
<dbReference type="InterPro" id="IPR036390">
    <property type="entry name" value="WH_DNA-bd_sf"/>
</dbReference>
<evidence type="ECO:0000256" key="5">
    <source>
        <dbReference type="SAM" id="MobiDB-lite"/>
    </source>
</evidence>
<evidence type="ECO:0000256" key="2">
    <source>
        <dbReference type="ARBA" id="ARBA00022884"/>
    </source>
</evidence>
<dbReference type="Pfam" id="PF00076">
    <property type="entry name" value="RRM_1"/>
    <property type="match status" value="1"/>
</dbReference>
<proteinExistence type="predicted"/>
<feature type="compositionally biased region" description="Basic and acidic residues" evidence="5">
    <location>
        <begin position="504"/>
        <end position="515"/>
    </location>
</feature>
<dbReference type="SMART" id="SM00715">
    <property type="entry name" value="LA"/>
    <property type="match status" value="1"/>
</dbReference>
<dbReference type="CDD" id="cd12291">
    <property type="entry name" value="RRM1_La"/>
    <property type="match status" value="1"/>
</dbReference>
<feature type="compositionally biased region" description="Basic and acidic residues" evidence="5">
    <location>
        <begin position="344"/>
        <end position="393"/>
    </location>
</feature>
<dbReference type="PANTHER" id="PTHR22792:SF140">
    <property type="entry name" value="ACHILLES, ISOFORM A"/>
    <property type="match status" value="1"/>
</dbReference>
<evidence type="ECO:0000256" key="4">
    <source>
        <dbReference type="PROSITE-ProRule" id="PRU00332"/>
    </source>
</evidence>
<feature type="compositionally biased region" description="Basic residues" evidence="5">
    <location>
        <begin position="330"/>
        <end position="343"/>
    </location>
</feature>
<dbReference type="SUPFAM" id="SSF54928">
    <property type="entry name" value="RNA-binding domain, RBD"/>
    <property type="match status" value="1"/>
</dbReference>
<feature type="compositionally biased region" description="Basic and acidic residues" evidence="5">
    <location>
        <begin position="481"/>
        <end position="494"/>
    </location>
</feature>
<dbReference type="InterPro" id="IPR006630">
    <property type="entry name" value="La_HTH"/>
</dbReference>
<comment type="subcellular location">
    <subcellularLocation>
        <location evidence="1">Nucleus</location>
    </subcellularLocation>
</comment>
<evidence type="ECO:0000313" key="9">
    <source>
        <dbReference type="Proteomes" id="UP001590951"/>
    </source>
</evidence>
<evidence type="ECO:0000313" key="8">
    <source>
        <dbReference type="EMBL" id="KAL2049469.1"/>
    </source>
</evidence>
<feature type="compositionally biased region" description="Basic and acidic residues" evidence="5">
    <location>
        <begin position="401"/>
        <end position="418"/>
    </location>
</feature>
<keyword evidence="9" id="KW-1185">Reference proteome</keyword>
<evidence type="ECO:0000259" key="7">
    <source>
        <dbReference type="PROSITE" id="PS50961"/>
    </source>
</evidence>
<dbReference type="Pfam" id="PF05383">
    <property type="entry name" value="La"/>
    <property type="match status" value="1"/>
</dbReference>
<dbReference type="SMART" id="SM00360">
    <property type="entry name" value="RRM"/>
    <property type="match status" value="1"/>
</dbReference>
<dbReference type="PROSITE" id="PS50102">
    <property type="entry name" value="RRM"/>
    <property type="match status" value="1"/>
</dbReference>
<feature type="compositionally biased region" description="Basic and acidic residues" evidence="5">
    <location>
        <begin position="313"/>
        <end position="329"/>
    </location>
</feature>
<feature type="compositionally biased region" description="Basic and acidic residues" evidence="5">
    <location>
        <begin position="46"/>
        <end position="79"/>
    </location>
</feature>
<dbReference type="PANTHER" id="PTHR22792">
    <property type="entry name" value="LUPUS LA PROTEIN-RELATED"/>
    <property type="match status" value="1"/>
</dbReference>
<protein>
    <recommendedName>
        <fullName evidence="10">Lupus La protein</fullName>
    </recommendedName>
</protein>
<feature type="compositionally biased region" description="Basic and acidic residues" evidence="5">
    <location>
        <begin position="22"/>
        <end position="36"/>
    </location>
</feature>
<gene>
    <name evidence="8" type="ORF">ABVK25_010264</name>
</gene>
<keyword evidence="3" id="KW-0539">Nucleus</keyword>
<feature type="region of interest" description="Disordered" evidence="5">
    <location>
        <begin position="313"/>
        <end position="515"/>
    </location>
</feature>
<evidence type="ECO:0000256" key="3">
    <source>
        <dbReference type="ARBA" id="ARBA00023242"/>
    </source>
</evidence>
<dbReference type="EMBL" id="JBHFEH010000063">
    <property type="protein sequence ID" value="KAL2049469.1"/>
    <property type="molecule type" value="Genomic_DNA"/>
</dbReference>
<feature type="domain" description="HTH La-type RNA-binding" evidence="7">
    <location>
        <begin position="119"/>
        <end position="209"/>
    </location>
</feature>